<name>A0A0L0EXA8_9GAMM</name>
<evidence type="ECO:0000313" key="1">
    <source>
        <dbReference type="EMBL" id="KNC68483.1"/>
    </source>
</evidence>
<dbReference type="OrthoDB" id="6289460at2"/>
<dbReference type="PATRIC" id="fig|43658.6.peg.2997"/>
<dbReference type="Proteomes" id="UP000036850">
    <property type="component" value="Unassembled WGS sequence"/>
</dbReference>
<gene>
    <name evidence="1" type="ORF">AC626_04490</name>
</gene>
<dbReference type="AlphaFoldDB" id="A0A0L0EXA8"/>
<proteinExistence type="predicted"/>
<protein>
    <submittedName>
        <fullName evidence="1">Uncharacterized protein</fullName>
    </submittedName>
</protein>
<accession>A0A0L0EXA8</accession>
<comment type="caution">
    <text evidence="1">The sequence shown here is derived from an EMBL/GenBank/DDBJ whole genome shotgun (WGS) entry which is preliminary data.</text>
</comment>
<dbReference type="EMBL" id="LFZX01000021">
    <property type="protein sequence ID" value="KNC68483.1"/>
    <property type="molecule type" value="Genomic_DNA"/>
</dbReference>
<sequence>MHQPDLLPVADIFSESINNSGCYGVVKYIKGSQSVYVKQVFINRLGSGVKPDLSADDIEFFRYLDSILRYCYVLVYVKNATTGDYDSAIFLDDYEAIQGISKEEAQQRLVDLHTVVGYLKTAMQ</sequence>
<organism evidence="1 2">
    <name type="scientific">Pseudoalteromonas rubra</name>
    <dbReference type="NCBI Taxonomy" id="43658"/>
    <lineage>
        <taxon>Bacteria</taxon>
        <taxon>Pseudomonadati</taxon>
        <taxon>Pseudomonadota</taxon>
        <taxon>Gammaproteobacteria</taxon>
        <taxon>Alteromonadales</taxon>
        <taxon>Pseudoalteromonadaceae</taxon>
        <taxon>Pseudoalteromonas</taxon>
    </lineage>
</organism>
<reference evidence="2" key="1">
    <citation type="submission" date="2015-07" db="EMBL/GenBank/DDBJ databases">
        <title>Draft genome sequence of a Pseudoalteromonas rubra strain, OCN096, isolated from Kaneohe Bay, Oahu, Hawaii.</title>
        <authorList>
            <person name="Beurmann S."/>
            <person name="Ushijima B."/>
            <person name="Belcaid M."/>
            <person name="Callahan S.M."/>
            <person name="Aeby G.S."/>
        </authorList>
    </citation>
    <scope>NUCLEOTIDE SEQUENCE [LARGE SCALE GENOMIC DNA]</scope>
    <source>
        <strain evidence="2">OCN096</strain>
    </source>
</reference>
<evidence type="ECO:0000313" key="2">
    <source>
        <dbReference type="Proteomes" id="UP000036850"/>
    </source>
</evidence>